<feature type="coiled-coil region" evidence="1">
    <location>
        <begin position="453"/>
        <end position="487"/>
    </location>
</feature>
<dbReference type="Gene3D" id="1.20.140.50">
    <property type="entry name" value="alix/aip1 like domains"/>
    <property type="match status" value="1"/>
</dbReference>
<dbReference type="Proteomes" id="UP000276133">
    <property type="component" value="Unassembled WGS sequence"/>
</dbReference>
<dbReference type="PANTHER" id="PTHR23030">
    <property type="entry name" value="PCD6 INTERACTING PROTEIN-RELATED"/>
    <property type="match status" value="1"/>
</dbReference>
<dbReference type="GO" id="GO:0005768">
    <property type="term" value="C:endosome"/>
    <property type="evidence" value="ECO:0007669"/>
    <property type="project" value="TreeGrafter"/>
</dbReference>
<dbReference type="STRING" id="10195.A0A3M7PV89"/>
<organism evidence="3 4">
    <name type="scientific">Brachionus plicatilis</name>
    <name type="common">Marine rotifer</name>
    <name type="synonym">Brachionus muelleri</name>
    <dbReference type="NCBI Taxonomy" id="10195"/>
    <lineage>
        <taxon>Eukaryota</taxon>
        <taxon>Metazoa</taxon>
        <taxon>Spiralia</taxon>
        <taxon>Gnathifera</taxon>
        <taxon>Rotifera</taxon>
        <taxon>Eurotatoria</taxon>
        <taxon>Monogononta</taxon>
        <taxon>Pseudotrocha</taxon>
        <taxon>Ploima</taxon>
        <taxon>Brachionidae</taxon>
        <taxon>Brachionus</taxon>
    </lineage>
</organism>
<evidence type="ECO:0000313" key="4">
    <source>
        <dbReference type="Proteomes" id="UP000276133"/>
    </source>
</evidence>
<dbReference type="OrthoDB" id="2141925at2759"/>
<dbReference type="GO" id="GO:0000281">
    <property type="term" value="P:mitotic cytokinesis"/>
    <property type="evidence" value="ECO:0007669"/>
    <property type="project" value="TreeGrafter"/>
</dbReference>
<comment type="caution">
    <text evidence="3">The sequence shown here is derived from an EMBL/GenBank/DDBJ whole genome shotgun (WGS) entry which is preliminary data.</text>
</comment>
<dbReference type="InterPro" id="IPR025304">
    <property type="entry name" value="ALIX_V_dom"/>
</dbReference>
<dbReference type="Pfam" id="PF13949">
    <property type="entry name" value="ALIX_LYPXL_bnd"/>
    <property type="match status" value="1"/>
</dbReference>
<gene>
    <name evidence="3" type="ORF">BpHYR1_042258</name>
</gene>
<feature type="coiled-coil region" evidence="1">
    <location>
        <begin position="518"/>
        <end position="545"/>
    </location>
</feature>
<keyword evidence="1" id="KW-0175">Coiled coil</keyword>
<evidence type="ECO:0000259" key="2">
    <source>
        <dbReference type="Pfam" id="PF13949"/>
    </source>
</evidence>
<accession>A0A3M7PV89</accession>
<reference evidence="3 4" key="1">
    <citation type="journal article" date="2018" name="Sci. Rep.">
        <title>Genomic signatures of local adaptation to the degree of environmental predictability in rotifers.</title>
        <authorList>
            <person name="Franch-Gras L."/>
            <person name="Hahn C."/>
            <person name="Garcia-Roger E.M."/>
            <person name="Carmona M.J."/>
            <person name="Serra M."/>
            <person name="Gomez A."/>
        </authorList>
    </citation>
    <scope>NUCLEOTIDE SEQUENCE [LARGE SCALE GENOMIC DNA]</scope>
    <source>
        <strain evidence="3">HYR1</strain>
    </source>
</reference>
<protein>
    <submittedName>
        <fullName evidence="3">Programmed cell death 6-interacting-like</fullName>
    </submittedName>
</protein>
<name>A0A3M7PV89_BRAPC</name>
<dbReference type="Gene3D" id="1.20.120.560">
    <property type="entry name" value="alix/aip1 in complex with the ypdl late domain"/>
    <property type="match status" value="1"/>
</dbReference>
<feature type="coiled-coil region" evidence="1">
    <location>
        <begin position="42"/>
        <end position="69"/>
    </location>
</feature>
<feature type="domain" description="ALIX V-shaped" evidence="2">
    <location>
        <begin position="321"/>
        <end position="607"/>
    </location>
</feature>
<keyword evidence="4" id="KW-1185">Reference proteome</keyword>
<evidence type="ECO:0000313" key="3">
    <source>
        <dbReference type="EMBL" id="RNA03112.1"/>
    </source>
</evidence>
<dbReference type="EMBL" id="REGN01008624">
    <property type="protein sequence ID" value="RNA03112.1"/>
    <property type="molecule type" value="Genomic_DNA"/>
</dbReference>
<sequence>MGENLRDRYLECKNLIEQGDFKKFVEQYSIFIQQSNDEEYQRILINNLVEKLKDECKNLKLNAAAIKKFEPDIISSLNENFTKIKSAFEICEDLNKPNDDFNEQKALIEKEISEIVKKKFYSFIESKKNLLNSTEFDENFRKSINSLIGMNVFDEINNQVIGILSDLSVDDQLPKNITDSILQKGMNDVLKASKDDVPPQNCEKLKKKASPTFHINQTPNADLSIVLKELGITENDQFHHRTIDSVLSEGVNSFSEPSWIFKKDMKEIYNDFDIQELKKKLMESFYQEFVLLRQATEQLNAALITWDLPAAIEDAAAKSDIPQLIIKKSQMIKQKGGIARIDSIAAELPPLLQRNTEILNETKRSLEEEETFDNELRSQMRGNWNRTASAQLTKHLHSEIRQYEGIIQSAIKSNKLIEEKYNKNRDGIELLSKSVHEIRSSLPVETPMVVLRYTNIIKDMRKLMDEVEALRNVREVLESELKCMDSDELTAKLISALSNSQGLDEHSVIQAELVGPMKKLVRKNIQEQEKLLRNIESAINEFSRIEVHNESKKMREKMMKNLTKASDIYNELFTNLVEGVKFYNDLTPILIKFQSKVDDFVFARKTESEDLMKEIQT</sequence>
<dbReference type="AlphaFoldDB" id="A0A3M7PV89"/>
<proteinExistence type="predicted"/>
<dbReference type="PANTHER" id="PTHR23030:SF39">
    <property type="entry name" value="PROGRAMMED CELL DEATH 6-INTERACTING PROTEIN"/>
    <property type="match status" value="1"/>
</dbReference>
<evidence type="ECO:0000256" key="1">
    <source>
        <dbReference type="SAM" id="Coils"/>
    </source>
</evidence>